<dbReference type="InterPro" id="IPR050639">
    <property type="entry name" value="SSR_resolvase"/>
</dbReference>
<evidence type="ECO:0000259" key="3">
    <source>
        <dbReference type="PROSITE" id="PS51737"/>
    </source>
</evidence>
<evidence type="ECO:0000256" key="1">
    <source>
        <dbReference type="SAM" id="Coils"/>
    </source>
</evidence>
<gene>
    <name evidence="4" type="ORF">NE632_07570</name>
</gene>
<dbReference type="CDD" id="cd00338">
    <property type="entry name" value="Ser_Recombinase"/>
    <property type="match status" value="1"/>
</dbReference>
<dbReference type="InterPro" id="IPR036162">
    <property type="entry name" value="Resolvase-like_N_sf"/>
</dbReference>
<dbReference type="Gene3D" id="3.90.1750.20">
    <property type="entry name" value="Putative Large Serine Recombinase, Chain B, Domain 2"/>
    <property type="match status" value="1"/>
</dbReference>
<dbReference type="AlphaFoldDB" id="A0AAW5KKV9"/>
<dbReference type="PROSITE" id="PS51737">
    <property type="entry name" value="RECOMBINASE_DNA_BIND"/>
    <property type="match status" value="1"/>
</dbReference>
<dbReference type="Gene3D" id="3.40.50.1390">
    <property type="entry name" value="Resolvase, N-terminal catalytic domain"/>
    <property type="match status" value="1"/>
</dbReference>
<organism evidence="4 5">
    <name type="scientific">Ruminococcus bicirculans</name>
    <name type="common">ex Wegman et al. 2014</name>
    <dbReference type="NCBI Taxonomy" id="1160721"/>
    <lineage>
        <taxon>Bacteria</taxon>
        <taxon>Bacillati</taxon>
        <taxon>Bacillota</taxon>
        <taxon>Clostridia</taxon>
        <taxon>Eubacteriales</taxon>
        <taxon>Oscillospiraceae</taxon>
        <taxon>Ruminococcus</taxon>
    </lineage>
</organism>
<sequence>MDIYSAADLMKRERKTIFDLEINVTFYARVSTTRDEQENSIENQINFFTEMIKSNPNWNYIEGYVDRVRGEHAENRAEFMRMIEDGKAGRFDLVLTKEVSRFARNTIDSLTYTRDLLRAGVGVFFQNDNICTIDSDSEMRLTIMSSIAADEVRKLSERVRWGHKRSIESGNVMGNNRIFGYDKDDCKLVINEPEAEMVRMIFDLYSTGDMSVRKIERILYDKGYRGRNGTRIHHNTVSGIIQNPKYKGFYCGNKVRIVDYRTKEQRFLPKEEWVMYKDETGEVVPAIVSEEIWNKCNRIFETRSAAIKSREHSFKDTSVFTGKIWCAAHDKPYWRTSYSNSVSKGQPIYQWICSEKKKEGAKSCASFAIMESELYSILSGFFKDVAENLEDYVETFLRIYKESDRSAEAMRQVSGLKATLEKENKKRDKLLELYMEELITKSEFTKRNTESSELIKEIEHQIRFIEKKSENDNSYAKAIKRIEKYFREMYDPSLPMNKEQVDEMAKAVIDRISVVPINKNTMKLEIKLLTGESEPMTYIRNGERYAWRSGLTSKKMIDAYKTTGNK</sequence>
<feature type="domain" description="Recombinase" evidence="3">
    <location>
        <begin position="178"/>
        <end position="306"/>
    </location>
</feature>
<feature type="coiled-coil region" evidence="1">
    <location>
        <begin position="406"/>
        <end position="433"/>
    </location>
</feature>
<dbReference type="PANTHER" id="PTHR30461">
    <property type="entry name" value="DNA-INVERTASE FROM LAMBDOID PROPHAGE"/>
    <property type="match status" value="1"/>
</dbReference>
<dbReference type="InterPro" id="IPR006119">
    <property type="entry name" value="Resolv_N"/>
</dbReference>
<name>A0AAW5KKV9_9FIRM</name>
<dbReference type="Pfam" id="PF00239">
    <property type="entry name" value="Resolvase"/>
    <property type="match status" value="1"/>
</dbReference>
<keyword evidence="1" id="KW-0175">Coiled coil</keyword>
<dbReference type="GO" id="GO:0000150">
    <property type="term" value="F:DNA strand exchange activity"/>
    <property type="evidence" value="ECO:0007669"/>
    <property type="project" value="InterPro"/>
</dbReference>
<evidence type="ECO:0000259" key="2">
    <source>
        <dbReference type="PROSITE" id="PS51736"/>
    </source>
</evidence>
<protein>
    <submittedName>
        <fullName evidence="4">Recombinase family protein</fullName>
    </submittedName>
</protein>
<dbReference type="RefSeq" id="WP_256322039.1">
    <property type="nucleotide sequence ID" value="NZ_JANGCN010000014.1"/>
</dbReference>
<accession>A0AAW5KKV9</accession>
<feature type="domain" description="Resolvase/invertase-type recombinase catalytic" evidence="2">
    <location>
        <begin position="23"/>
        <end position="170"/>
    </location>
</feature>
<evidence type="ECO:0000313" key="5">
    <source>
        <dbReference type="Proteomes" id="UP001206236"/>
    </source>
</evidence>
<reference evidence="4" key="1">
    <citation type="submission" date="2022-06" db="EMBL/GenBank/DDBJ databases">
        <title>Isolation of gut microbiota from human fecal samples.</title>
        <authorList>
            <person name="Pamer E.G."/>
            <person name="Barat B."/>
            <person name="Waligurski E."/>
            <person name="Medina S."/>
            <person name="Paddock L."/>
            <person name="Mostad J."/>
        </authorList>
    </citation>
    <scope>NUCLEOTIDE SEQUENCE</scope>
    <source>
        <strain evidence="4">DFI.5.57</strain>
    </source>
</reference>
<dbReference type="InterPro" id="IPR038109">
    <property type="entry name" value="DNA_bind_recomb_sf"/>
</dbReference>
<dbReference type="PANTHER" id="PTHR30461:SF23">
    <property type="entry name" value="DNA RECOMBINASE-RELATED"/>
    <property type="match status" value="1"/>
</dbReference>
<proteinExistence type="predicted"/>
<dbReference type="InterPro" id="IPR011109">
    <property type="entry name" value="DNA_bind_recombinase_dom"/>
</dbReference>
<dbReference type="SUPFAM" id="SSF53041">
    <property type="entry name" value="Resolvase-like"/>
    <property type="match status" value="1"/>
</dbReference>
<evidence type="ECO:0000313" key="4">
    <source>
        <dbReference type="EMBL" id="MCQ5153165.1"/>
    </source>
</evidence>
<dbReference type="PROSITE" id="PS51736">
    <property type="entry name" value="RECOMBINASES_3"/>
    <property type="match status" value="1"/>
</dbReference>
<dbReference type="EMBL" id="JANGCN010000014">
    <property type="protein sequence ID" value="MCQ5153165.1"/>
    <property type="molecule type" value="Genomic_DNA"/>
</dbReference>
<dbReference type="Proteomes" id="UP001206236">
    <property type="component" value="Unassembled WGS sequence"/>
</dbReference>
<dbReference type="GO" id="GO:0003677">
    <property type="term" value="F:DNA binding"/>
    <property type="evidence" value="ECO:0007669"/>
    <property type="project" value="InterPro"/>
</dbReference>
<dbReference type="Pfam" id="PF07508">
    <property type="entry name" value="Recombinase"/>
    <property type="match status" value="1"/>
</dbReference>
<comment type="caution">
    <text evidence="4">The sequence shown here is derived from an EMBL/GenBank/DDBJ whole genome shotgun (WGS) entry which is preliminary data.</text>
</comment>
<dbReference type="SMART" id="SM00857">
    <property type="entry name" value="Resolvase"/>
    <property type="match status" value="1"/>
</dbReference>